<feature type="non-terminal residue" evidence="1">
    <location>
        <position position="1"/>
    </location>
</feature>
<organism evidence="1">
    <name type="scientific">Mustela putorius furo</name>
    <name type="common">European domestic ferret</name>
    <name type="synonym">Mustela furo</name>
    <dbReference type="NCBI Taxonomy" id="9669"/>
    <lineage>
        <taxon>Eukaryota</taxon>
        <taxon>Metazoa</taxon>
        <taxon>Chordata</taxon>
        <taxon>Craniata</taxon>
        <taxon>Vertebrata</taxon>
        <taxon>Euteleostomi</taxon>
        <taxon>Mammalia</taxon>
        <taxon>Eutheria</taxon>
        <taxon>Laurasiatheria</taxon>
        <taxon>Carnivora</taxon>
        <taxon>Caniformia</taxon>
        <taxon>Musteloidea</taxon>
        <taxon>Mustelidae</taxon>
        <taxon>Mustelinae</taxon>
        <taxon>Mustela</taxon>
    </lineage>
</organism>
<evidence type="ECO:0000313" key="1">
    <source>
        <dbReference type="EMBL" id="AES11352.1"/>
    </source>
</evidence>
<dbReference type="AlphaFoldDB" id="G9L2H3"/>
<sequence length="87" mass="9332">AAGAWPRLRRPAHLLGRAARLPEPARLDPLVHRQHRDLAPGTRARLRPAPLGACPPGAQALPPLVCTGLLLRPARRARLSGNAPCRP</sequence>
<accession>G9L2H3</accession>
<reference evidence="1" key="1">
    <citation type="journal article" date="2013" name="J. Virol.">
        <title>Sequencing, annotation, and characterization of the influenza ferret infectome.</title>
        <authorList>
            <person name="Leon A.J."/>
            <person name="Banner D."/>
            <person name="Xu L."/>
            <person name="Ran L."/>
            <person name="Peng Z."/>
            <person name="Yi K."/>
            <person name="Chen C."/>
            <person name="Xu F."/>
            <person name="Huang J."/>
            <person name="Zhao Z."/>
            <person name="Lin Z."/>
            <person name="Huang S.H."/>
            <person name="Fang Y."/>
            <person name="Kelvin A.A."/>
            <person name="Ross T.M."/>
            <person name="Farooqui A."/>
            <person name="Kelvin D.J."/>
        </authorList>
    </citation>
    <scope>NUCLEOTIDE SEQUENCE</scope>
    <source>
        <tissue evidence="1">Lungs</tissue>
    </source>
</reference>
<feature type="non-terminal residue" evidence="1">
    <location>
        <position position="87"/>
    </location>
</feature>
<name>G9L2H3_MUSPF</name>
<dbReference type="EMBL" id="JP022754">
    <property type="protein sequence ID" value="AES11352.1"/>
    <property type="molecule type" value="mRNA"/>
</dbReference>
<protein>
    <submittedName>
        <fullName evidence="1">Uncharacterized protein</fullName>
    </submittedName>
</protein>
<proteinExistence type="evidence at transcript level"/>